<name>A0A2Z5TKW0_9STRE</name>
<evidence type="ECO:0000313" key="1">
    <source>
        <dbReference type="EMBL" id="BBA92039.1"/>
    </source>
</evidence>
<dbReference type="EMBL" id="AP018400">
    <property type="protein sequence ID" value="BBA92039.1"/>
    <property type="molecule type" value="Genomic_DNA"/>
</dbReference>
<proteinExistence type="predicted"/>
<organism evidence="1 2">
    <name type="scientific">Streptococcus ruminantium</name>
    <dbReference type="NCBI Taxonomy" id="1917441"/>
    <lineage>
        <taxon>Bacteria</taxon>
        <taxon>Bacillati</taxon>
        <taxon>Bacillota</taxon>
        <taxon>Bacilli</taxon>
        <taxon>Lactobacillales</taxon>
        <taxon>Streptococcaceae</taxon>
        <taxon>Streptococcus</taxon>
    </lineage>
</organism>
<gene>
    <name evidence="1" type="ORF">SR187_2150</name>
</gene>
<dbReference type="KEGG" id="srq:SR187_2150"/>
<reference evidence="1 2" key="1">
    <citation type="journal article" date="2018" name="Genome Biol. Evol.">
        <title>Complete Genome Sequence of Streptococcus ruminantium sp. nov. GUT-187T (=DSM 104980T =JCM 31869T), the Type Strain of S. ruminantium, and Comparison with Genome Sequences of Streptococcus suis Strains.</title>
        <authorList>
            <person name="Tohya M."/>
            <person name="Sekizaki T."/>
            <person name="Miyoshi-Akiyama T."/>
        </authorList>
    </citation>
    <scope>NUCLEOTIDE SEQUENCE [LARGE SCALE GENOMIC DNA]</scope>
    <source>
        <strain evidence="1 2">GUT187T</strain>
    </source>
</reference>
<accession>A0A2Z5TKW0</accession>
<evidence type="ECO:0000313" key="2">
    <source>
        <dbReference type="Proteomes" id="UP000269331"/>
    </source>
</evidence>
<protein>
    <submittedName>
        <fullName evidence="1">Uncharacterized protein</fullName>
    </submittedName>
</protein>
<sequence>MNTSNMPADYILILNPKGEIVLDYFFILQNLYHITSP</sequence>
<dbReference type="Proteomes" id="UP000269331">
    <property type="component" value="Chromosome"/>
</dbReference>
<dbReference type="AlphaFoldDB" id="A0A2Z5TKW0"/>